<dbReference type="Gene3D" id="1.10.3720.10">
    <property type="entry name" value="MetI-like"/>
    <property type="match status" value="1"/>
</dbReference>
<feature type="transmembrane region" description="Helical" evidence="8">
    <location>
        <begin position="67"/>
        <end position="90"/>
    </location>
</feature>
<evidence type="ECO:0000313" key="10">
    <source>
        <dbReference type="EMBL" id="MBK1698547.1"/>
    </source>
</evidence>
<dbReference type="Proteomes" id="UP000778970">
    <property type="component" value="Unassembled WGS sequence"/>
</dbReference>
<comment type="caution">
    <text evidence="10">The sequence shown here is derived from an EMBL/GenBank/DDBJ whole genome shotgun (WGS) entry which is preliminary data.</text>
</comment>
<evidence type="ECO:0000256" key="4">
    <source>
        <dbReference type="ARBA" id="ARBA00022475"/>
    </source>
</evidence>
<dbReference type="PANTHER" id="PTHR42929">
    <property type="entry name" value="INNER MEMBRANE ABC TRANSPORTER PERMEASE PROTEIN YDCU-RELATED-RELATED"/>
    <property type="match status" value="1"/>
</dbReference>
<dbReference type="RefSeq" id="WP_027289550.1">
    <property type="nucleotide sequence ID" value="NZ_NRRE01000028.1"/>
</dbReference>
<comment type="subcellular location">
    <subcellularLocation>
        <location evidence="1 8">Cell membrane</location>
        <topology evidence="1 8">Multi-pass membrane protein</topology>
    </subcellularLocation>
</comment>
<keyword evidence="3 8" id="KW-0813">Transport</keyword>
<dbReference type="AlphaFoldDB" id="A0A934V0Q5"/>
<keyword evidence="11" id="KW-1185">Reference proteome</keyword>
<evidence type="ECO:0000313" key="11">
    <source>
        <dbReference type="Proteomes" id="UP000778970"/>
    </source>
</evidence>
<protein>
    <submittedName>
        <fullName evidence="10">ABC transporter permease</fullName>
    </submittedName>
</protein>
<evidence type="ECO:0000256" key="6">
    <source>
        <dbReference type="ARBA" id="ARBA00022989"/>
    </source>
</evidence>
<name>A0A934V0Q5_9PROT</name>
<dbReference type="Pfam" id="PF00528">
    <property type="entry name" value="BPD_transp_1"/>
    <property type="match status" value="1"/>
</dbReference>
<feature type="transmembrane region" description="Helical" evidence="8">
    <location>
        <begin position="152"/>
        <end position="172"/>
    </location>
</feature>
<dbReference type="InterPro" id="IPR000515">
    <property type="entry name" value="MetI-like"/>
</dbReference>
<evidence type="ECO:0000256" key="3">
    <source>
        <dbReference type="ARBA" id="ARBA00022448"/>
    </source>
</evidence>
<comment type="similarity">
    <text evidence="2">Belongs to the binding-protein-dependent transport system permease family. CysTW subfamily.</text>
</comment>
<evidence type="ECO:0000259" key="9">
    <source>
        <dbReference type="PROSITE" id="PS50928"/>
    </source>
</evidence>
<dbReference type="GO" id="GO:0005886">
    <property type="term" value="C:plasma membrane"/>
    <property type="evidence" value="ECO:0007669"/>
    <property type="project" value="UniProtKB-SubCell"/>
</dbReference>
<dbReference type="SUPFAM" id="SSF161098">
    <property type="entry name" value="MetI-like"/>
    <property type="match status" value="1"/>
</dbReference>
<proteinExistence type="inferred from homology"/>
<feature type="domain" description="ABC transmembrane type-1" evidence="9">
    <location>
        <begin position="67"/>
        <end position="273"/>
    </location>
</feature>
<keyword evidence="6 8" id="KW-1133">Transmembrane helix</keyword>
<evidence type="ECO:0000256" key="1">
    <source>
        <dbReference type="ARBA" id="ARBA00004651"/>
    </source>
</evidence>
<feature type="transmembrane region" description="Helical" evidence="8">
    <location>
        <begin position="254"/>
        <end position="276"/>
    </location>
</feature>
<keyword evidence="7 8" id="KW-0472">Membrane</keyword>
<gene>
    <name evidence="10" type="ORF">CKO21_14960</name>
</gene>
<reference evidence="10" key="1">
    <citation type="submission" date="2017-08" db="EMBL/GenBank/DDBJ databases">
        <authorList>
            <person name="Imhoff J.F."/>
            <person name="Rahn T."/>
            <person name="Kuenzel S."/>
            <person name="Neulinger S.C."/>
        </authorList>
    </citation>
    <scope>NUCLEOTIDE SEQUENCE</scope>
    <source>
        <strain evidence="10">DSM 9154</strain>
    </source>
</reference>
<evidence type="ECO:0000256" key="8">
    <source>
        <dbReference type="RuleBase" id="RU363032"/>
    </source>
</evidence>
<reference evidence="10" key="2">
    <citation type="journal article" date="2020" name="Microorganisms">
        <title>Osmotic Adaptation and Compatible Solute Biosynthesis of Phototrophic Bacteria as Revealed from Genome Analyses.</title>
        <authorList>
            <person name="Imhoff J.F."/>
            <person name="Rahn T."/>
            <person name="Kunzel S."/>
            <person name="Keller A."/>
            <person name="Neulinger S.C."/>
        </authorList>
    </citation>
    <scope>NUCLEOTIDE SEQUENCE</scope>
    <source>
        <strain evidence="10">DSM 9154</strain>
    </source>
</reference>
<dbReference type="GO" id="GO:0055085">
    <property type="term" value="P:transmembrane transport"/>
    <property type="evidence" value="ECO:0007669"/>
    <property type="project" value="InterPro"/>
</dbReference>
<keyword evidence="5 8" id="KW-0812">Transmembrane</keyword>
<dbReference type="PANTHER" id="PTHR42929:SF1">
    <property type="entry name" value="INNER MEMBRANE ABC TRANSPORTER PERMEASE PROTEIN YDCU-RELATED"/>
    <property type="match status" value="1"/>
</dbReference>
<dbReference type="InterPro" id="IPR035906">
    <property type="entry name" value="MetI-like_sf"/>
</dbReference>
<evidence type="ECO:0000256" key="2">
    <source>
        <dbReference type="ARBA" id="ARBA00007069"/>
    </source>
</evidence>
<feature type="transmembrane region" description="Helical" evidence="8">
    <location>
        <begin position="12"/>
        <end position="38"/>
    </location>
</feature>
<evidence type="ECO:0000256" key="7">
    <source>
        <dbReference type="ARBA" id="ARBA00023136"/>
    </source>
</evidence>
<feature type="transmembrane region" description="Helical" evidence="8">
    <location>
        <begin position="102"/>
        <end position="125"/>
    </location>
</feature>
<evidence type="ECO:0000256" key="5">
    <source>
        <dbReference type="ARBA" id="ARBA00022692"/>
    </source>
</evidence>
<feature type="transmembrane region" description="Helical" evidence="8">
    <location>
        <begin position="209"/>
        <end position="230"/>
    </location>
</feature>
<dbReference type="CDD" id="cd06261">
    <property type="entry name" value="TM_PBP2"/>
    <property type="match status" value="1"/>
</dbReference>
<keyword evidence="4" id="KW-1003">Cell membrane</keyword>
<accession>A0A934V0Q5</accession>
<dbReference type="PROSITE" id="PS50928">
    <property type="entry name" value="ABC_TM1"/>
    <property type="match status" value="1"/>
</dbReference>
<sequence length="286" mass="31741">MSARGTARARHLLLAYPGAMLGVFFLGPFGIMLAVSFFQRVENAFYEPAFVLSNYARLFSDLFLSNLVFSLSLSMLVAVVSVSLAFPFTYLLTRLSLRWQTFWLVFLLSVLSLSEVIVAFSWSVLLSKTAGVSNVFVWLGLLDQPESYTPGFIAEVFGYGYLTLPYTVLMLYPQMSRLDPELMEAARTMGASPQRAFFNVLVPVMRRPIVAALILVFVFTLGIYLIPQILGQPQHWTLSVLITDQAIYQSNVPFAAALAVFLLLTSLTLIVLTFALGGRQSVGRTS</sequence>
<dbReference type="EMBL" id="NRRE01000028">
    <property type="protein sequence ID" value="MBK1698547.1"/>
    <property type="molecule type" value="Genomic_DNA"/>
</dbReference>
<organism evidence="10 11">
    <name type="scientific">Rhodovibrio salinarum</name>
    <dbReference type="NCBI Taxonomy" id="1087"/>
    <lineage>
        <taxon>Bacteria</taxon>
        <taxon>Pseudomonadati</taxon>
        <taxon>Pseudomonadota</taxon>
        <taxon>Alphaproteobacteria</taxon>
        <taxon>Rhodospirillales</taxon>
        <taxon>Rhodovibrionaceae</taxon>
        <taxon>Rhodovibrio</taxon>
    </lineage>
</organism>